<feature type="domain" description="Tyr recombinase" evidence="2">
    <location>
        <begin position="1"/>
        <end position="101"/>
    </location>
</feature>
<evidence type="ECO:0000313" key="4">
    <source>
        <dbReference type="Proteomes" id="UP000463051"/>
    </source>
</evidence>
<dbReference type="Gene3D" id="1.10.443.10">
    <property type="entry name" value="Intergrase catalytic core"/>
    <property type="match status" value="1"/>
</dbReference>
<dbReference type="PROSITE" id="PS51898">
    <property type="entry name" value="TYR_RECOMBINASE"/>
    <property type="match status" value="1"/>
</dbReference>
<dbReference type="RefSeq" id="WP_154121140.1">
    <property type="nucleotide sequence ID" value="NZ_WJXB01000010.1"/>
</dbReference>
<reference evidence="3 4" key="1">
    <citation type="submission" date="2019-11" db="EMBL/GenBank/DDBJ databases">
        <title>Paenibacillus monticola sp. nov., a novel PGPR strain isolated from mountain sample in China.</title>
        <authorList>
            <person name="Zhao Q."/>
            <person name="Li H.-P."/>
            <person name="Zhang J.-L."/>
        </authorList>
    </citation>
    <scope>NUCLEOTIDE SEQUENCE [LARGE SCALE GENOMIC DNA]</scope>
    <source>
        <strain evidence="3 4">LC-T2</strain>
    </source>
</reference>
<dbReference type="InterPro" id="IPR011010">
    <property type="entry name" value="DNA_brk_join_enz"/>
</dbReference>
<dbReference type="Proteomes" id="UP000463051">
    <property type="component" value="Unassembled WGS sequence"/>
</dbReference>
<dbReference type="GO" id="GO:0003677">
    <property type="term" value="F:DNA binding"/>
    <property type="evidence" value="ECO:0007669"/>
    <property type="project" value="InterPro"/>
</dbReference>
<dbReference type="SUPFAM" id="SSF56349">
    <property type="entry name" value="DNA breaking-rejoining enzymes"/>
    <property type="match status" value="1"/>
</dbReference>
<dbReference type="EMBL" id="WJXB01000010">
    <property type="protein sequence ID" value="MRN55626.1"/>
    <property type="molecule type" value="Genomic_DNA"/>
</dbReference>
<accession>A0A7X2L4R7</accession>
<gene>
    <name evidence="3" type="ORF">GJB61_21830</name>
</gene>
<proteinExistence type="predicted"/>
<keyword evidence="4" id="KW-1185">Reference proteome</keyword>
<dbReference type="Pfam" id="PF00589">
    <property type="entry name" value="Phage_integrase"/>
    <property type="match status" value="1"/>
</dbReference>
<evidence type="ECO:0000313" key="3">
    <source>
        <dbReference type="EMBL" id="MRN55626.1"/>
    </source>
</evidence>
<protein>
    <submittedName>
        <fullName evidence="3">Tyrosine-type recombinase/integrase</fullName>
    </submittedName>
</protein>
<name>A0A7X2L4R7_9BACL</name>
<evidence type="ECO:0000259" key="2">
    <source>
        <dbReference type="PROSITE" id="PS51898"/>
    </source>
</evidence>
<organism evidence="3 4">
    <name type="scientific">Paenibacillus monticola</name>
    <dbReference type="NCBI Taxonomy" id="2666075"/>
    <lineage>
        <taxon>Bacteria</taxon>
        <taxon>Bacillati</taxon>
        <taxon>Bacillota</taxon>
        <taxon>Bacilli</taxon>
        <taxon>Bacillales</taxon>
        <taxon>Paenibacillaceae</taxon>
        <taxon>Paenibacillus</taxon>
    </lineage>
</organism>
<sequence>MSSFQKIRIYHVEKDHDLVCSYENGEPIKPRRVTETFAFLTGKSELSKIRFHDLRHSHASMLLNNGVNAKIGAEHLGHSSVQIYLDRYSHLLPDMLRDAADLIDSKMQMTHNPVNEPTL</sequence>
<dbReference type="InterPro" id="IPR002104">
    <property type="entry name" value="Integrase_catalytic"/>
</dbReference>
<dbReference type="GO" id="GO:0006310">
    <property type="term" value="P:DNA recombination"/>
    <property type="evidence" value="ECO:0007669"/>
    <property type="project" value="UniProtKB-KW"/>
</dbReference>
<dbReference type="AlphaFoldDB" id="A0A7X2L4R7"/>
<evidence type="ECO:0000256" key="1">
    <source>
        <dbReference type="ARBA" id="ARBA00023172"/>
    </source>
</evidence>
<comment type="caution">
    <text evidence="3">The sequence shown here is derived from an EMBL/GenBank/DDBJ whole genome shotgun (WGS) entry which is preliminary data.</text>
</comment>
<keyword evidence="1" id="KW-0233">DNA recombination</keyword>
<dbReference type="InterPro" id="IPR013762">
    <property type="entry name" value="Integrase-like_cat_sf"/>
</dbReference>
<dbReference type="GO" id="GO:0015074">
    <property type="term" value="P:DNA integration"/>
    <property type="evidence" value="ECO:0007669"/>
    <property type="project" value="InterPro"/>
</dbReference>